<dbReference type="PANTHER" id="PTHR13318">
    <property type="entry name" value="PARTNER OF PAIRED, ISOFORM B-RELATED"/>
    <property type="match status" value="1"/>
</dbReference>
<evidence type="ECO:0000313" key="1">
    <source>
        <dbReference type="EMBL" id="CDS06488.1"/>
    </source>
</evidence>
<dbReference type="Gene3D" id="3.80.10.10">
    <property type="entry name" value="Ribonuclease Inhibitor"/>
    <property type="match status" value="2"/>
</dbReference>
<protein>
    <submittedName>
        <fullName evidence="1">Uncharacterized protein</fullName>
    </submittedName>
</protein>
<dbReference type="AlphaFoldDB" id="A0A077WHN2"/>
<accession>A0A077WHN2</accession>
<dbReference type="GO" id="GO:0019005">
    <property type="term" value="C:SCF ubiquitin ligase complex"/>
    <property type="evidence" value="ECO:0007669"/>
    <property type="project" value="TreeGrafter"/>
</dbReference>
<sequence>MTDKDYIDWSTLLKDTNVTAEHSNASNQIVAATKDLRQTADQFAKVLNERAKLLANSAQFEAALRDAAAIRVMLPGSGLGYLCAGNVYCQQGRHSAAIAIYDQGLEAVPDSDPYYHQLQQHRTTAIANNNRRVDFITKLPLDIVITNILPRINPDSFSESSCDILHVSRGWQERVLKQPNGLHFVFDTEFETFKRGHDQLVQFAPYVQKLEGTIYYANLDVLFSRASFSMLKQVNLSCDEFTPRLPLINGLELIADSLTHLDIWNCPGLRLRDILESCPNLVSLTLSMVDLIMPPLCYPKMTHLSLQYIQGEPLTYDTMVDLLSWFPSLLSLEISPIPDCRFLTVIHKHCPYLQVLYYGFVHGEPYDVDVYPDRKGIALAHLNESHFYMQDDLIQFVHMHQHSLETLHFGDVIKNDNPLWELSNGQVLSTANQADTTLSLSETTFNRLVNISFSYYDPPTSEDFIIWLISNAHNLKAITCPESHLQPSVTNAMTKLKHLSKLKIRNAGGEHGFQGIIQFLEYHIAMGNRSTLEEMVILTRTMTSRVTWLPLISRLACLKRLELLGHIPKVCISTMTVIGQGYPALEGLSLGMYGAELAQGVMESLRQLPKLKCLRIQGKSLCNSDLFVLTTFPSLQQLHLLLGIKIPDYIEQMLRKHIAKVIIE</sequence>
<dbReference type="InterPro" id="IPR019734">
    <property type="entry name" value="TPR_rpt"/>
</dbReference>
<dbReference type="EMBL" id="LK023320">
    <property type="protein sequence ID" value="CDS06488.1"/>
    <property type="molecule type" value="Genomic_DNA"/>
</dbReference>
<organism evidence="1">
    <name type="scientific">Lichtheimia ramosa</name>
    <dbReference type="NCBI Taxonomy" id="688394"/>
    <lineage>
        <taxon>Eukaryota</taxon>
        <taxon>Fungi</taxon>
        <taxon>Fungi incertae sedis</taxon>
        <taxon>Mucoromycota</taxon>
        <taxon>Mucoromycotina</taxon>
        <taxon>Mucoromycetes</taxon>
        <taxon>Mucorales</taxon>
        <taxon>Lichtheimiaceae</taxon>
        <taxon>Lichtheimia</taxon>
    </lineage>
</organism>
<dbReference type="OrthoDB" id="2243253at2759"/>
<dbReference type="InterPro" id="IPR011990">
    <property type="entry name" value="TPR-like_helical_dom_sf"/>
</dbReference>
<proteinExistence type="predicted"/>
<dbReference type="SUPFAM" id="SSF52047">
    <property type="entry name" value="RNI-like"/>
    <property type="match status" value="2"/>
</dbReference>
<gene>
    <name evidence="1" type="ORF">LRAMOSA09016</name>
</gene>
<name>A0A077WHN2_9FUNG</name>
<dbReference type="SMART" id="SM00028">
    <property type="entry name" value="TPR"/>
    <property type="match status" value="2"/>
</dbReference>
<dbReference type="SUPFAM" id="SSF48452">
    <property type="entry name" value="TPR-like"/>
    <property type="match status" value="1"/>
</dbReference>
<dbReference type="InterPro" id="IPR032675">
    <property type="entry name" value="LRR_dom_sf"/>
</dbReference>
<dbReference type="GO" id="GO:0031146">
    <property type="term" value="P:SCF-dependent proteasomal ubiquitin-dependent protein catabolic process"/>
    <property type="evidence" value="ECO:0007669"/>
    <property type="project" value="TreeGrafter"/>
</dbReference>
<reference evidence="1" key="1">
    <citation type="journal article" date="2014" name="Genome Announc.">
        <title>De novo whole-genome sequence and genome annotation of Lichtheimia ramosa.</title>
        <authorList>
            <person name="Linde J."/>
            <person name="Schwartze V."/>
            <person name="Binder U."/>
            <person name="Lass-Florl C."/>
            <person name="Voigt K."/>
            <person name="Horn F."/>
        </authorList>
    </citation>
    <scope>NUCLEOTIDE SEQUENCE</scope>
    <source>
        <strain evidence="1">JMRC FSU:6197</strain>
    </source>
</reference>
<dbReference type="Gene3D" id="1.25.40.10">
    <property type="entry name" value="Tetratricopeptide repeat domain"/>
    <property type="match status" value="1"/>
</dbReference>